<evidence type="ECO:0000256" key="1">
    <source>
        <dbReference type="ARBA" id="ARBA00001968"/>
    </source>
</evidence>
<evidence type="ECO:0000256" key="4">
    <source>
        <dbReference type="ARBA" id="ARBA00030169"/>
    </source>
</evidence>
<dbReference type="PANTHER" id="PTHR33254">
    <property type="entry name" value="4-HYDROXY-4-METHYL-2-OXOGLUTARATE ALDOLASE 3-RELATED"/>
    <property type="match status" value="1"/>
</dbReference>
<feature type="binding site" evidence="5">
    <location>
        <position position="115"/>
    </location>
    <ligand>
        <name>substrate</name>
    </ligand>
</feature>
<evidence type="ECO:0000256" key="3">
    <source>
        <dbReference type="ARBA" id="ARBA00029596"/>
    </source>
</evidence>
<dbReference type="GO" id="GO:0046872">
    <property type="term" value="F:metal ion binding"/>
    <property type="evidence" value="ECO:0007669"/>
    <property type="project" value="UniProtKB-KW"/>
</dbReference>
<gene>
    <name evidence="6" type="ORF">AWB69_03653</name>
    <name evidence="7" type="ORF">AWB69_03656</name>
</gene>
<dbReference type="Gene3D" id="3.50.30.40">
    <property type="entry name" value="Ribonuclease E inhibitor RraA/RraA-like"/>
    <property type="match status" value="1"/>
</dbReference>
<accession>A0A158GZA8</accession>
<dbReference type="EMBL" id="FCOK02000022">
    <property type="protein sequence ID" value="SAL37483.1"/>
    <property type="molecule type" value="Genomic_DNA"/>
</dbReference>
<dbReference type="EMBL" id="FCOK02000022">
    <property type="protein sequence ID" value="SAL37504.1"/>
    <property type="molecule type" value="Genomic_DNA"/>
</dbReference>
<evidence type="ECO:0000256" key="2">
    <source>
        <dbReference type="ARBA" id="ARBA00016549"/>
    </source>
</evidence>
<keyword evidence="5" id="KW-0479">Metal-binding</keyword>
<dbReference type="GO" id="GO:0016740">
    <property type="term" value="F:transferase activity"/>
    <property type="evidence" value="ECO:0007669"/>
    <property type="project" value="UniProtKB-KW"/>
</dbReference>
<dbReference type="PANTHER" id="PTHR33254:SF4">
    <property type="entry name" value="4-HYDROXY-4-METHYL-2-OXOGLUTARATE ALDOLASE 3-RELATED"/>
    <property type="match status" value="1"/>
</dbReference>
<evidence type="ECO:0000313" key="6">
    <source>
        <dbReference type="EMBL" id="SAL37483.1"/>
    </source>
</evidence>
<feature type="binding site" evidence="5">
    <location>
        <position position="116"/>
    </location>
    <ligand>
        <name>Mg(2+)</name>
        <dbReference type="ChEBI" id="CHEBI:18420"/>
    </ligand>
</feature>
<proteinExistence type="predicted"/>
<keyword evidence="7" id="KW-0808">Transferase</keyword>
<evidence type="ECO:0000256" key="5">
    <source>
        <dbReference type="PIRSR" id="PIRSR605493-1"/>
    </source>
</evidence>
<comment type="cofactor">
    <cofactor evidence="1">
        <name>a divalent metal cation</name>
        <dbReference type="ChEBI" id="CHEBI:60240"/>
    </cofactor>
</comment>
<comment type="cofactor">
    <cofactor evidence="5">
        <name>Mg(2+)</name>
        <dbReference type="ChEBI" id="CHEBI:18420"/>
    </cofactor>
</comment>
<keyword evidence="5" id="KW-0460">Magnesium</keyword>
<protein>
    <recommendedName>
        <fullName evidence="2">Putative 4-hydroxy-4-methyl-2-oxoglutarate aldolase</fullName>
    </recommendedName>
    <alternativeName>
        <fullName evidence="3">Regulator of ribonuclease activity homolog</fullName>
    </alternativeName>
    <alternativeName>
        <fullName evidence="4">RraA-like protein</fullName>
    </alternativeName>
</protein>
<feature type="binding site" evidence="5">
    <location>
        <begin position="93"/>
        <end position="96"/>
    </location>
    <ligand>
        <name>substrate</name>
    </ligand>
</feature>
<dbReference type="CDD" id="cd16841">
    <property type="entry name" value="RraA_family"/>
    <property type="match status" value="1"/>
</dbReference>
<dbReference type="SUPFAM" id="SSF89562">
    <property type="entry name" value="RraA-like"/>
    <property type="match status" value="1"/>
</dbReference>
<name>A0A158GZA8_9BURK</name>
<dbReference type="AlphaFoldDB" id="A0A158GZA8"/>
<sequence length="215" mass="23212">MRDWKRAADRLGTALILDILDSKGLRHQALKPGVIPRTVQKVVIGAAKTLLWMDFAHDDPATYELELKAVDSLQADEIVVCATGNSERSGIWGELLTTAALRRGAAGIVTDGGVRDLAQVEAMGFPVYSRFISPYDSFNRQKVVAFDIRVEVDGVSIEPGDVIVADRDGVAVVPSGMADEILALALGKAGKEDQFRDAVKGGASLFEAYEQFHVL</sequence>
<dbReference type="Pfam" id="PF03737">
    <property type="entry name" value="RraA-like"/>
    <property type="match status" value="1"/>
</dbReference>
<organism evidence="7 8">
    <name type="scientific">Caballeronia udeis</name>
    <dbReference type="NCBI Taxonomy" id="1232866"/>
    <lineage>
        <taxon>Bacteria</taxon>
        <taxon>Pseudomonadati</taxon>
        <taxon>Pseudomonadota</taxon>
        <taxon>Betaproteobacteria</taxon>
        <taxon>Burkholderiales</taxon>
        <taxon>Burkholderiaceae</taxon>
        <taxon>Caballeronia</taxon>
    </lineage>
</organism>
<dbReference type="Proteomes" id="UP000054683">
    <property type="component" value="Unassembled WGS sequence"/>
</dbReference>
<evidence type="ECO:0000313" key="8">
    <source>
        <dbReference type="Proteomes" id="UP000054683"/>
    </source>
</evidence>
<evidence type="ECO:0000313" key="7">
    <source>
        <dbReference type="EMBL" id="SAL37504.1"/>
    </source>
</evidence>
<dbReference type="InterPro" id="IPR005493">
    <property type="entry name" value="RraA/RraA-like"/>
</dbReference>
<dbReference type="InterPro" id="IPR036704">
    <property type="entry name" value="RraA/RraA-like_sf"/>
</dbReference>
<reference evidence="7 8" key="1">
    <citation type="submission" date="2016-01" db="EMBL/GenBank/DDBJ databases">
        <authorList>
            <person name="Oliw E.H."/>
        </authorList>
    </citation>
    <scope>NUCLEOTIDE SEQUENCE [LARGE SCALE GENOMIC DNA]</scope>
    <source>
        <strain evidence="7">LMG 27134</strain>
    </source>
</reference>